<sequence length="434" mass="44493">MPHRRILGAAVLTTAALALAAAMLPQAGSADPTDPTDPHTIPIPAFDDDDPAKAIVARVHFDGRTRATVESTTVSAQRAHTHAGDPPILRLTLSDVDDAVVDRLNAWSPLWQMGAGGGGQLRIAASASGSFIVPFSPALSKMVIADVGLGQDVVTVDLATPIHGFCVANPADPDCRESDLSVDAVEPSGPLFAVLGRPVTITVASTVGNAGADGPTDARVTRTVTAGAGVTVTPAAPDTTTVSLPVGAPQRLLRTYTATCTQPGTHQIDFGTTVAPKLPSVVDGNAANDIRTARLSVDCAVPVTINVQPGSAQNPVNRNGSTLPVAVLTTRAGEYGNPVAIDATTIVAGSVRFGSPDGLLLGGGTPETHGQVHREDALELDERSRDGDQDALLHFSPRADALTPTDTSGCVFGRMNSANGPVSFYGCDTIRVIG</sequence>
<reference evidence="2" key="1">
    <citation type="submission" date="2021-04" db="EMBL/GenBank/DDBJ databases">
        <title>Dactylosporangium aurantiacum NRRL B-8018 full assembly.</title>
        <authorList>
            <person name="Hartkoorn R.C."/>
            <person name="Beaudoing E."/>
            <person name="Hot D."/>
        </authorList>
    </citation>
    <scope>NUCLEOTIDE SEQUENCE</scope>
    <source>
        <strain evidence="2">NRRL B-8018</strain>
    </source>
</reference>
<evidence type="ECO:0000313" key="2">
    <source>
        <dbReference type="EMBL" id="UWZ58532.1"/>
    </source>
</evidence>
<gene>
    <name evidence="2" type="ORF">Daura_21540</name>
</gene>
<dbReference type="GO" id="GO:0005975">
    <property type="term" value="P:carbohydrate metabolic process"/>
    <property type="evidence" value="ECO:0007669"/>
    <property type="project" value="UniProtKB-ARBA"/>
</dbReference>
<accession>A0A9Q9ILV5</accession>
<dbReference type="EMBL" id="CP073767">
    <property type="protein sequence ID" value="UWZ58532.1"/>
    <property type="molecule type" value="Genomic_DNA"/>
</dbReference>
<dbReference type="OrthoDB" id="3328413at2"/>
<feature type="chain" id="PRO_5040307257" description="CARDB domain-containing protein" evidence="1">
    <location>
        <begin position="21"/>
        <end position="434"/>
    </location>
</feature>
<name>A0A9Q9ILV5_9ACTN</name>
<evidence type="ECO:0008006" key="4">
    <source>
        <dbReference type="Google" id="ProtNLM"/>
    </source>
</evidence>
<dbReference type="KEGG" id="daur:Daura_21540"/>
<proteinExistence type="predicted"/>
<dbReference type="RefSeq" id="WP_156089838.1">
    <property type="nucleotide sequence ID" value="NZ_CP073767.1"/>
</dbReference>
<keyword evidence="3" id="KW-1185">Reference proteome</keyword>
<dbReference type="Proteomes" id="UP001058003">
    <property type="component" value="Chromosome"/>
</dbReference>
<evidence type="ECO:0000256" key="1">
    <source>
        <dbReference type="SAM" id="SignalP"/>
    </source>
</evidence>
<feature type="signal peptide" evidence="1">
    <location>
        <begin position="1"/>
        <end position="20"/>
    </location>
</feature>
<evidence type="ECO:0000313" key="3">
    <source>
        <dbReference type="Proteomes" id="UP001058003"/>
    </source>
</evidence>
<dbReference type="Gene3D" id="2.60.40.10">
    <property type="entry name" value="Immunoglobulins"/>
    <property type="match status" value="1"/>
</dbReference>
<dbReference type="InterPro" id="IPR013783">
    <property type="entry name" value="Ig-like_fold"/>
</dbReference>
<protein>
    <recommendedName>
        <fullName evidence="4">CARDB domain-containing protein</fullName>
    </recommendedName>
</protein>
<dbReference type="AlphaFoldDB" id="A0A9Q9ILV5"/>
<keyword evidence="1" id="KW-0732">Signal</keyword>
<organism evidence="2 3">
    <name type="scientific">Dactylosporangium aurantiacum</name>
    <dbReference type="NCBI Taxonomy" id="35754"/>
    <lineage>
        <taxon>Bacteria</taxon>
        <taxon>Bacillati</taxon>
        <taxon>Actinomycetota</taxon>
        <taxon>Actinomycetes</taxon>
        <taxon>Micromonosporales</taxon>
        <taxon>Micromonosporaceae</taxon>
        <taxon>Dactylosporangium</taxon>
    </lineage>
</organism>